<dbReference type="PANTHER" id="PTHR11738:SF186">
    <property type="entry name" value="OSTEOCLAST-ASSOCIATED IMMUNOGLOBULIN-LIKE RECEPTOR"/>
    <property type="match status" value="1"/>
</dbReference>
<dbReference type="InterPro" id="IPR050412">
    <property type="entry name" value="Ig-like_Receptors_ImmuneReg"/>
</dbReference>
<dbReference type="GO" id="GO:0002764">
    <property type="term" value="P:immune response-regulating signaling pathway"/>
    <property type="evidence" value="ECO:0007669"/>
    <property type="project" value="TreeGrafter"/>
</dbReference>
<dbReference type="SUPFAM" id="SSF48726">
    <property type="entry name" value="Immunoglobulin"/>
    <property type="match status" value="1"/>
</dbReference>
<dbReference type="InterPro" id="IPR036179">
    <property type="entry name" value="Ig-like_dom_sf"/>
</dbReference>
<reference evidence="6" key="1">
    <citation type="submission" date="2025-08" db="UniProtKB">
        <authorList>
            <consortium name="Ensembl"/>
        </authorList>
    </citation>
    <scope>IDENTIFICATION</scope>
</reference>
<keyword evidence="1" id="KW-0677">Repeat</keyword>
<dbReference type="AlphaFoldDB" id="A0A8C0FYL6"/>
<evidence type="ECO:0000313" key="7">
    <source>
        <dbReference type="Proteomes" id="UP000694404"/>
    </source>
</evidence>
<proteinExistence type="predicted"/>
<protein>
    <recommendedName>
        <fullName evidence="8">Ig-like domain-containing protein</fullName>
    </recommendedName>
</protein>
<dbReference type="Pfam" id="PF13895">
    <property type="entry name" value="Ig_2"/>
    <property type="match status" value="1"/>
</dbReference>
<evidence type="ECO:0000256" key="3">
    <source>
        <dbReference type="ARBA" id="ARBA00023180"/>
    </source>
</evidence>
<evidence type="ECO:0000256" key="4">
    <source>
        <dbReference type="ARBA" id="ARBA00023319"/>
    </source>
</evidence>
<evidence type="ECO:0000313" key="6">
    <source>
        <dbReference type="Ensembl" id="ENSCABP00000000152.1"/>
    </source>
</evidence>
<dbReference type="Proteomes" id="UP000694404">
    <property type="component" value="Unplaced"/>
</dbReference>
<reference evidence="6" key="2">
    <citation type="submission" date="2025-09" db="UniProtKB">
        <authorList>
            <consortium name="Ensembl"/>
        </authorList>
    </citation>
    <scope>IDENTIFICATION</scope>
</reference>
<keyword evidence="7" id="KW-1185">Reference proteome</keyword>
<evidence type="ECO:0000256" key="2">
    <source>
        <dbReference type="ARBA" id="ARBA00023157"/>
    </source>
</evidence>
<feature type="region of interest" description="Disordered" evidence="5">
    <location>
        <begin position="189"/>
        <end position="212"/>
    </location>
</feature>
<feature type="region of interest" description="Disordered" evidence="5">
    <location>
        <begin position="106"/>
        <end position="174"/>
    </location>
</feature>
<name>A0A8C0FYL6_CHEAB</name>
<keyword evidence="3" id="KW-0325">Glycoprotein</keyword>
<evidence type="ECO:0000256" key="1">
    <source>
        <dbReference type="ARBA" id="ARBA00022737"/>
    </source>
</evidence>
<organism evidence="6 7">
    <name type="scientific">Chelonoidis abingdonii</name>
    <name type="common">Abingdon island giant tortoise</name>
    <name type="synonym">Testudo abingdonii</name>
    <dbReference type="NCBI Taxonomy" id="106734"/>
    <lineage>
        <taxon>Eukaryota</taxon>
        <taxon>Metazoa</taxon>
        <taxon>Chordata</taxon>
        <taxon>Craniata</taxon>
        <taxon>Vertebrata</taxon>
        <taxon>Euteleostomi</taxon>
        <taxon>Archelosauria</taxon>
        <taxon>Testudinata</taxon>
        <taxon>Testudines</taxon>
        <taxon>Cryptodira</taxon>
        <taxon>Durocryptodira</taxon>
        <taxon>Testudinoidea</taxon>
        <taxon>Testudinidae</taxon>
        <taxon>Chelonoidis</taxon>
    </lineage>
</organism>
<accession>A0A8C0FYL6</accession>
<keyword evidence="2" id="KW-1015">Disulfide bond</keyword>
<feature type="compositionally biased region" description="Low complexity" evidence="5">
    <location>
        <begin position="191"/>
        <end position="212"/>
    </location>
</feature>
<dbReference type="GeneTree" id="ENSGT00990000204852"/>
<evidence type="ECO:0008006" key="8">
    <source>
        <dbReference type="Google" id="ProtNLM"/>
    </source>
</evidence>
<dbReference type="FunFam" id="2.60.40.10:FF:000033">
    <property type="entry name" value="Killer cell immunoglobulin-like receptor"/>
    <property type="match status" value="1"/>
</dbReference>
<evidence type="ECO:0000256" key="5">
    <source>
        <dbReference type="SAM" id="MobiDB-lite"/>
    </source>
</evidence>
<dbReference type="Gene3D" id="2.60.40.10">
    <property type="entry name" value="Immunoglobulins"/>
    <property type="match status" value="1"/>
</dbReference>
<dbReference type="InterPro" id="IPR013783">
    <property type="entry name" value="Ig-like_fold"/>
</dbReference>
<keyword evidence="4" id="KW-0393">Immunoglobulin domain</keyword>
<sequence length="212" mass="22615">LMACLLPTAEHSYPKPSISLRSSEGVSLGGSVGVWCKGQHQGMRFVLNKEGRHFPPLDSDGLEVVFSISNVRREDGGNYNCSYHRRSEPFNMSYPSDPLELVVRGEGPASASSFPTPGPARPSHANRTIRSWLRPDPAEGTPGWGRGSESLGSSSARGEQQPLETPGREAPLTLPLVCRNRKSLFNPVIPSRAAQRGGASGAAAAGQPETLS</sequence>
<dbReference type="PANTHER" id="PTHR11738">
    <property type="entry name" value="MHC CLASS I NK CELL RECEPTOR"/>
    <property type="match status" value="1"/>
</dbReference>
<dbReference type="Ensembl" id="ENSCABT00000000169.1">
    <property type="protein sequence ID" value="ENSCABP00000000152.1"/>
    <property type="gene ID" value="ENSCABG00000000140.1"/>
</dbReference>